<dbReference type="PANTHER" id="PTHR43003">
    <property type="entry name" value="DNA-3-METHYLADENINE GLYCOSYLASE"/>
    <property type="match status" value="1"/>
</dbReference>
<organism evidence="3 4">
    <name type="scientific">Streptococcus panodentis</name>
    <dbReference type="NCBI Taxonomy" id="1581472"/>
    <lineage>
        <taxon>Bacteria</taxon>
        <taxon>Bacillati</taxon>
        <taxon>Bacillota</taxon>
        <taxon>Bacilli</taxon>
        <taxon>Lactobacillales</taxon>
        <taxon>Streptococcaceae</taxon>
        <taxon>Streptococcus</taxon>
    </lineage>
</organism>
<dbReference type="InterPro" id="IPR011257">
    <property type="entry name" value="DNA_glycosylase"/>
</dbReference>
<dbReference type="EMBL" id="QFAY01000022">
    <property type="protein sequence ID" value="MBP2621694.1"/>
    <property type="molecule type" value="Genomic_DNA"/>
</dbReference>
<proteinExistence type="predicted"/>
<evidence type="ECO:0000256" key="2">
    <source>
        <dbReference type="ARBA" id="ARBA00023204"/>
    </source>
</evidence>
<evidence type="ECO:0000313" key="3">
    <source>
        <dbReference type="EMBL" id="MBP2621694.1"/>
    </source>
</evidence>
<name>A0ABS5B134_9STRE</name>
<keyword evidence="4" id="KW-1185">Reference proteome</keyword>
<dbReference type="InterPro" id="IPR051912">
    <property type="entry name" value="Alkylbase_DNA_Glycosylase/TA"/>
</dbReference>
<dbReference type="Proteomes" id="UP001519349">
    <property type="component" value="Unassembled WGS sequence"/>
</dbReference>
<sequence>MKLYGVGPWTAHDMMMRCFRIQEAFPMADVGLQNGIPYILALEEKPSKELLSRLKDKWGSWCSYAVFYIWCLLY</sequence>
<evidence type="ECO:0008006" key="5">
    <source>
        <dbReference type="Google" id="ProtNLM"/>
    </source>
</evidence>
<keyword evidence="1" id="KW-0227">DNA damage</keyword>
<dbReference type="PANTHER" id="PTHR43003:SF12">
    <property type="entry name" value="DNA-3-METHYLADENINE GLYCOSYLASE"/>
    <property type="match status" value="1"/>
</dbReference>
<evidence type="ECO:0000313" key="4">
    <source>
        <dbReference type="Proteomes" id="UP001519349"/>
    </source>
</evidence>
<keyword evidence="2" id="KW-0234">DNA repair</keyword>
<gene>
    <name evidence="3" type="ORF">DHL47_10275</name>
</gene>
<comment type="caution">
    <text evidence="3">The sequence shown here is derived from an EMBL/GenBank/DDBJ whole genome shotgun (WGS) entry which is preliminary data.</text>
</comment>
<dbReference type="SUPFAM" id="SSF48150">
    <property type="entry name" value="DNA-glycosylase"/>
    <property type="match status" value="1"/>
</dbReference>
<dbReference type="Gene3D" id="1.10.1670.40">
    <property type="match status" value="1"/>
</dbReference>
<accession>A0ABS5B134</accession>
<protein>
    <recommendedName>
        <fullName evidence="5">DNA-3-methyladenine glycosylase II</fullName>
    </recommendedName>
</protein>
<reference evidence="3 4" key="1">
    <citation type="submission" date="2018-05" db="EMBL/GenBank/DDBJ databases">
        <title>Draft genome sequence of Streptococcus panodentis CCUG 70867T.</title>
        <authorList>
            <person name="Salva-Serra F."/>
            <person name="Mendez V."/>
            <person name="Jaen-Luchoro D."/>
            <person name="Gonzales-Siles L."/>
            <person name="Karlsson R."/>
            <person name="Engstrom-Jakobsson H."/>
            <person name="Busquets A."/>
            <person name="Gomila M."/>
            <person name="Pineiro-Iglesias B."/>
            <person name="Bennasar-Figueras A."/>
            <person name="Seeger M."/>
            <person name="Moore E."/>
        </authorList>
    </citation>
    <scope>NUCLEOTIDE SEQUENCE [LARGE SCALE GENOMIC DNA]</scope>
    <source>
        <strain evidence="3 4">CCUG 70867</strain>
    </source>
</reference>
<evidence type="ECO:0000256" key="1">
    <source>
        <dbReference type="ARBA" id="ARBA00022763"/>
    </source>
</evidence>